<proteinExistence type="predicted"/>
<keyword evidence="3" id="KW-1185">Reference proteome</keyword>
<comment type="caution">
    <text evidence="2">The sequence shown here is derived from an EMBL/GenBank/DDBJ whole genome shotgun (WGS) entry which is preliminary data.</text>
</comment>
<gene>
    <name evidence="2" type="ORF">H0H10_21205</name>
</gene>
<organism evidence="2 3">
    <name type="scientific">Streptomyces griseicoloratus</name>
    <dbReference type="NCBI Taxonomy" id="2752516"/>
    <lineage>
        <taxon>Bacteria</taxon>
        <taxon>Bacillati</taxon>
        <taxon>Actinomycetota</taxon>
        <taxon>Actinomycetes</taxon>
        <taxon>Kitasatosporales</taxon>
        <taxon>Streptomycetaceae</taxon>
        <taxon>Streptomyces</taxon>
    </lineage>
</organism>
<feature type="chain" id="PRO_5038898195" description="Lipoprotein" evidence="1">
    <location>
        <begin position="39"/>
        <end position="173"/>
    </location>
</feature>
<feature type="signal peptide" evidence="1">
    <location>
        <begin position="1"/>
        <end position="38"/>
    </location>
</feature>
<keyword evidence="1" id="KW-0732">Signal</keyword>
<dbReference type="AlphaFoldDB" id="A0A926L7R3"/>
<dbReference type="Proteomes" id="UP000621210">
    <property type="component" value="Unassembled WGS sequence"/>
</dbReference>
<accession>A0A926L7R3</accession>
<evidence type="ECO:0000256" key="1">
    <source>
        <dbReference type="SAM" id="SignalP"/>
    </source>
</evidence>
<evidence type="ECO:0000313" key="3">
    <source>
        <dbReference type="Proteomes" id="UP000621210"/>
    </source>
</evidence>
<protein>
    <recommendedName>
        <fullName evidence="4">Lipoprotein</fullName>
    </recommendedName>
</protein>
<evidence type="ECO:0000313" key="2">
    <source>
        <dbReference type="EMBL" id="MBD0421638.1"/>
    </source>
</evidence>
<reference evidence="2" key="1">
    <citation type="submission" date="2020-09" db="EMBL/GenBank/DDBJ databases">
        <title>Streptomyces grisecoloratus sp. nov., isolated from cotton soil.</title>
        <authorList>
            <person name="Xing L."/>
        </authorList>
    </citation>
    <scope>NUCLEOTIDE SEQUENCE</scope>
    <source>
        <strain evidence="2">TRM S81-3</strain>
    </source>
</reference>
<name>A0A926L7R3_9ACTN</name>
<evidence type="ECO:0008006" key="4">
    <source>
        <dbReference type="Google" id="ProtNLM"/>
    </source>
</evidence>
<dbReference type="EMBL" id="JACVQF010000200">
    <property type="protein sequence ID" value="MBD0421638.1"/>
    <property type="molecule type" value="Genomic_DNA"/>
</dbReference>
<sequence>MAGRPVAERTDIIVRRRQRHTALACLVMAALVTATACAPADLGPLPPRFPGPPLPADTVVSEMTSVLAAEGVVVEREPPNLPERCLERLSGRHAPETVDAALKAAFARARSEHGWQAGPDLGSGTLTLTKANWTAAAVLPVKPAQGLQAPVIMSLTCVDGGGTRTPSAWPSAG</sequence>
<reference evidence="2" key="2">
    <citation type="submission" date="2020-09" db="EMBL/GenBank/DDBJ databases">
        <authorList>
            <person name="Luo X."/>
        </authorList>
    </citation>
    <scope>NUCLEOTIDE SEQUENCE</scope>
    <source>
        <strain evidence="2">TRM S81-3</strain>
    </source>
</reference>